<reference evidence="1 2" key="1">
    <citation type="submission" date="2020-07" db="EMBL/GenBank/DDBJ databases">
        <title>Fungal Genomes of the International Space Station.</title>
        <authorList>
            <person name="Seuylemezian A."/>
            <person name="Singh N.K."/>
            <person name="Wood J."/>
            <person name="Venkateswaran K."/>
        </authorList>
    </citation>
    <scope>NUCLEOTIDE SEQUENCE [LARGE SCALE GENOMIC DNA]</scope>
    <source>
        <strain evidence="1 2">PL-B2</strain>
    </source>
</reference>
<gene>
    <name evidence="1" type="ORF">H0185_14190</name>
</gene>
<comment type="caution">
    <text evidence="1">The sequence shown here is derived from an EMBL/GenBank/DDBJ whole genome shotgun (WGS) entry which is preliminary data.</text>
</comment>
<dbReference type="InterPro" id="IPR028148">
    <property type="entry name" value="Imm74"/>
</dbReference>
<dbReference type="RefSeq" id="WP_221874173.1">
    <property type="nucleotide sequence ID" value="NZ_JACWFH010000017.1"/>
</dbReference>
<evidence type="ECO:0000313" key="2">
    <source>
        <dbReference type="Proteomes" id="UP000769780"/>
    </source>
</evidence>
<proteinExistence type="predicted"/>
<organism evidence="1 2">
    <name type="scientific">Mesobacillus maritimus</name>
    <dbReference type="NCBI Taxonomy" id="1643336"/>
    <lineage>
        <taxon>Bacteria</taxon>
        <taxon>Bacillati</taxon>
        <taxon>Bacillota</taxon>
        <taxon>Bacilli</taxon>
        <taxon>Bacillales</taxon>
        <taxon>Bacillaceae</taxon>
        <taxon>Mesobacillus</taxon>
    </lineage>
</organism>
<evidence type="ECO:0000313" key="1">
    <source>
        <dbReference type="EMBL" id="MBY0097951.1"/>
    </source>
</evidence>
<accession>A0ABS7K770</accession>
<dbReference type="Pfam" id="PF15603">
    <property type="entry name" value="Imm74"/>
    <property type="match status" value="1"/>
</dbReference>
<dbReference type="Proteomes" id="UP000769780">
    <property type="component" value="Unassembled WGS sequence"/>
</dbReference>
<dbReference type="EMBL" id="JACWFH010000017">
    <property type="protein sequence ID" value="MBY0097951.1"/>
    <property type="molecule type" value="Genomic_DNA"/>
</dbReference>
<protein>
    <submittedName>
        <fullName evidence="1">Uncharacterized protein</fullName>
    </submittedName>
</protein>
<sequence>MKITKFEGTSSYIKVTINDNRIVKIQGEFLVGGFCAYRDTINHWEPPYDDVVMDDKIKDEQKNPHKKPTVLALLTPYDR</sequence>
<name>A0ABS7K770_9BACI</name>
<keyword evidence="2" id="KW-1185">Reference proteome</keyword>